<dbReference type="EMBL" id="REGN01006621">
    <property type="protein sequence ID" value="RNA08815.1"/>
    <property type="molecule type" value="Genomic_DNA"/>
</dbReference>
<sequence>MEGPKNSSAALMEKKFQRRLNFGTKSKEIPKKVGKTPPEIIEQLRDKLKFRFKKKVKIKY</sequence>
<dbReference type="AlphaFoldDB" id="A0A3M7QCX8"/>
<keyword evidence="2" id="KW-1185">Reference proteome</keyword>
<protein>
    <submittedName>
        <fullName evidence="1">Uncharacterized protein</fullName>
    </submittedName>
</protein>
<organism evidence="1 2">
    <name type="scientific">Brachionus plicatilis</name>
    <name type="common">Marine rotifer</name>
    <name type="synonym">Brachionus muelleri</name>
    <dbReference type="NCBI Taxonomy" id="10195"/>
    <lineage>
        <taxon>Eukaryota</taxon>
        <taxon>Metazoa</taxon>
        <taxon>Spiralia</taxon>
        <taxon>Gnathifera</taxon>
        <taxon>Rotifera</taxon>
        <taxon>Eurotatoria</taxon>
        <taxon>Monogononta</taxon>
        <taxon>Pseudotrocha</taxon>
        <taxon>Ploima</taxon>
        <taxon>Brachionidae</taxon>
        <taxon>Brachionus</taxon>
    </lineage>
</organism>
<proteinExistence type="predicted"/>
<dbReference type="Proteomes" id="UP000276133">
    <property type="component" value="Unassembled WGS sequence"/>
</dbReference>
<gene>
    <name evidence="1" type="ORF">BpHYR1_029956</name>
</gene>
<comment type="caution">
    <text evidence="1">The sequence shown here is derived from an EMBL/GenBank/DDBJ whole genome shotgun (WGS) entry which is preliminary data.</text>
</comment>
<accession>A0A3M7QCX8</accession>
<evidence type="ECO:0000313" key="1">
    <source>
        <dbReference type="EMBL" id="RNA08815.1"/>
    </source>
</evidence>
<reference evidence="1 2" key="1">
    <citation type="journal article" date="2018" name="Sci. Rep.">
        <title>Genomic signatures of local adaptation to the degree of environmental predictability in rotifers.</title>
        <authorList>
            <person name="Franch-Gras L."/>
            <person name="Hahn C."/>
            <person name="Garcia-Roger E.M."/>
            <person name="Carmona M.J."/>
            <person name="Serra M."/>
            <person name="Gomez A."/>
        </authorList>
    </citation>
    <scope>NUCLEOTIDE SEQUENCE [LARGE SCALE GENOMIC DNA]</scope>
    <source>
        <strain evidence="1">HYR1</strain>
    </source>
</reference>
<evidence type="ECO:0000313" key="2">
    <source>
        <dbReference type="Proteomes" id="UP000276133"/>
    </source>
</evidence>
<name>A0A3M7QCX8_BRAPC</name>